<dbReference type="GO" id="GO:0042242">
    <property type="term" value="F:cobyrinic acid a,c-diamide synthase activity"/>
    <property type="evidence" value="ECO:0007669"/>
    <property type="project" value="InterPro"/>
</dbReference>
<dbReference type="GO" id="GO:0009236">
    <property type="term" value="P:cobalamin biosynthetic process"/>
    <property type="evidence" value="ECO:0007669"/>
    <property type="project" value="UniProtKB-UniRule"/>
</dbReference>
<feature type="domain" description="CobQ/CobB/MinD/ParA nucleotide binding" evidence="10">
    <location>
        <begin position="11"/>
        <end position="194"/>
    </location>
</feature>
<comment type="caution">
    <text evidence="12">The sequence shown here is derived from an EMBL/GenBank/DDBJ whole genome shotgun (WGS) entry which is preliminary data.</text>
</comment>
<dbReference type="InterPro" id="IPR002586">
    <property type="entry name" value="CobQ/CobB/MinD/ParA_Nub-bd_dom"/>
</dbReference>
<comment type="domain">
    <text evidence="9">Comprises of two domains. The C-terminal domain contains the binding site for glutamine and catalyzes the hydrolysis of this substrate to glutamate and ammonia. The N-terminal domain is anticipated to bind ATP and hydrogenobyrinate and catalyzes the ultimate synthesis of the diamide product. The ammonia produced via the glutaminase domain is probably translocated to the adjacent domain via a molecular tunnel, where it reacts with an activated intermediate.</text>
</comment>
<evidence type="ECO:0000313" key="12">
    <source>
        <dbReference type="EMBL" id="PXW55662.1"/>
    </source>
</evidence>
<gene>
    <name evidence="9" type="primary">cobB</name>
    <name evidence="12" type="ORF">C7450_10970</name>
</gene>
<dbReference type="Gene3D" id="3.40.50.300">
    <property type="entry name" value="P-loop containing nucleotide triphosphate hydrolases"/>
    <property type="match status" value="2"/>
</dbReference>
<dbReference type="EC" id="6.3.5.9" evidence="9"/>
<dbReference type="InterPro" id="IPR011698">
    <property type="entry name" value="GATase_3"/>
</dbReference>
<evidence type="ECO:0000256" key="5">
    <source>
        <dbReference type="ARBA" id="ARBA00022741"/>
    </source>
</evidence>
<evidence type="ECO:0000259" key="10">
    <source>
        <dbReference type="Pfam" id="PF01656"/>
    </source>
</evidence>
<comment type="function">
    <text evidence="9">Catalyzes the ATP-dependent amidation of the two carboxylate groups at positions a and c of hydrogenobyrinate, using either L-glutamine or ammonia as the nitrogen source.</text>
</comment>
<comment type="pathway">
    <text evidence="9">Cofactor biosynthesis; adenosylcobalamin biosynthesis; cob(II)yrinate a,c-diamide from precorrin-2 (aerobic route): step 9/10.</text>
</comment>
<keyword evidence="6 9" id="KW-0067">ATP-binding</keyword>
<dbReference type="InterPro" id="IPR004484">
    <property type="entry name" value="CbiA/CobB_synth"/>
</dbReference>
<dbReference type="GO" id="GO:0005524">
    <property type="term" value="F:ATP binding"/>
    <property type="evidence" value="ECO:0007669"/>
    <property type="project" value="UniProtKB-UniRule"/>
</dbReference>
<feature type="domain" description="CobB/CobQ-like glutamine amidotransferase" evidence="11">
    <location>
        <begin position="252"/>
        <end position="439"/>
    </location>
</feature>
<evidence type="ECO:0000259" key="11">
    <source>
        <dbReference type="Pfam" id="PF07685"/>
    </source>
</evidence>
<comment type="catalytic activity">
    <reaction evidence="9">
        <text>hydrogenobyrinate + 2 L-glutamine + 2 ATP + 2 H2O = hydrogenobyrinate a,c-diamide + 2 L-glutamate + 2 ADP + 2 phosphate + 2 H(+)</text>
        <dbReference type="Rhea" id="RHEA:12544"/>
        <dbReference type="ChEBI" id="CHEBI:15377"/>
        <dbReference type="ChEBI" id="CHEBI:15378"/>
        <dbReference type="ChEBI" id="CHEBI:29985"/>
        <dbReference type="ChEBI" id="CHEBI:30616"/>
        <dbReference type="ChEBI" id="CHEBI:43474"/>
        <dbReference type="ChEBI" id="CHEBI:58359"/>
        <dbReference type="ChEBI" id="CHEBI:77873"/>
        <dbReference type="ChEBI" id="CHEBI:77874"/>
        <dbReference type="ChEBI" id="CHEBI:456216"/>
        <dbReference type="EC" id="6.3.5.9"/>
    </reaction>
</comment>
<evidence type="ECO:0000256" key="9">
    <source>
        <dbReference type="HAMAP-Rule" id="MF_00027"/>
    </source>
</evidence>
<evidence type="ECO:0000313" key="13">
    <source>
        <dbReference type="Proteomes" id="UP000248021"/>
    </source>
</evidence>
<dbReference type="Proteomes" id="UP000248021">
    <property type="component" value="Unassembled WGS sequence"/>
</dbReference>
<evidence type="ECO:0000256" key="6">
    <source>
        <dbReference type="ARBA" id="ARBA00022840"/>
    </source>
</evidence>
<evidence type="ECO:0000256" key="3">
    <source>
        <dbReference type="ARBA" id="ARBA00022573"/>
    </source>
</evidence>
<feature type="site" description="Increases nucleophilicity of active site Cys" evidence="9">
    <location>
        <position position="437"/>
    </location>
</feature>
<dbReference type="InterPro" id="IPR029062">
    <property type="entry name" value="Class_I_gatase-like"/>
</dbReference>
<dbReference type="GO" id="GO:0043802">
    <property type="term" value="F:hydrogenobyrinic acid a,c-diamide synthase (glutamine-hydrolysing) activity"/>
    <property type="evidence" value="ECO:0007669"/>
    <property type="project" value="UniProtKB-UniRule"/>
</dbReference>
<proteinExistence type="inferred from homology"/>
<feature type="active site" description="Nucleophile" evidence="9">
    <location>
        <position position="334"/>
    </location>
</feature>
<comment type="similarity">
    <text evidence="9">Belongs to the CobB/CbiA family.</text>
</comment>
<dbReference type="SUPFAM" id="SSF52540">
    <property type="entry name" value="P-loop containing nucleoside triphosphate hydrolases"/>
    <property type="match status" value="1"/>
</dbReference>
<dbReference type="AlphaFoldDB" id="A0A2V3U1J6"/>
<dbReference type="PANTHER" id="PTHR43873:SF1">
    <property type="entry name" value="COBYRINATE A,C-DIAMIDE SYNTHASE"/>
    <property type="match status" value="1"/>
</dbReference>
<reference evidence="12 13" key="1">
    <citation type="submission" date="2018-05" db="EMBL/GenBank/DDBJ databases">
        <title>Genomic Encyclopedia of Type Strains, Phase IV (KMG-IV): sequencing the most valuable type-strain genomes for metagenomic binning, comparative biology and taxonomic classification.</title>
        <authorList>
            <person name="Goeker M."/>
        </authorList>
    </citation>
    <scope>NUCLEOTIDE SEQUENCE [LARGE SCALE GENOMIC DNA]</scope>
    <source>
        <strain evidence="12 13">DSM 6462</strain>
    </source>
</reference>
<keyword evidence="3 9" id="KW-0169">Cobalamin biosynthesis</keyword>
<sequence length="443" mass="45374">MTVPAMPPGLLVAAPRSGAGKTTVTLGLMRALARRGLRVAPVKCGPDYIDPAFHAVAAGRGGVNLDSWAMGAGLLDALIAGQSADADLVLGEGLMGLFDGVPGEPGRTGSSADIAALVGWPVLLVLDISGQSQSAAAMALGAARYDPRITIGGVILNKVGSERHRRLAAEAIEAVGLPVLGALPRGAVTLPERHLGLVQARETAELETQLEALADLVEAHVDIAAVQALARSGPRVAAPEGLRVAVPPPGQRIAIADDAAFSFVYPHIAMGWRAAGAELVPFSPLADEAPGDDCDVCWLPGGYPELHAGRLGANGHFRAGLAAFAATRPVHGECGGYMVLGEALVDAEGVSHPMAGLLPLVTSFAKRKLNLGYRIATFTAPTPFAPAGAVARGHEFHYASILSPPAPAPLAEVGDAYGNRLAPAGHRVGHVSGSFFHIIEVVT</sequence>
<protein>
    <recommendedName>
        <fullName evidence="9">Hydrogenobyrinate a,c-diamide synthase</fullName>
        <ecNumber evidence="9">6.3.5.9</ecNumber>
    </recommendedName>
    <alternativeName>
        <fullName evidence="9">Hydrogenobyrinic acid a,c-diamide synthase</fullName>
    </alternativeName>
</protein>
<evidence type="ECO:0000256" key="7">
    <source>
        <dbReference type="ARBA" id="ARBA00022842"/>
    </source>
</evidence>
<dbReference type="PANTHER" id="PTHR43873">
    <property type="entry name" value="COBYRINATE A,C-DIAMIDE SYNTHASE"/>
    <property type="match status" value="1"/>
</dbReference>
<comment type="cofactor">
    <cofactor evidence="1 9">
        <name>Mg(2+)</name>
        <dbReference type="ChEBI" id="CHEBI:18420"/>
    </cofactor>
</comment>
<organism evidence="12 13">
    <name type="scientific">Chelatococcus asaccharovorans</name>
    <dbReference type="NCBI Taxonomy" id="28210"/>
    <lineage>
        <taxon>Bacteria</taxon>
        <taxon>Pseudomonadati</taxon>
        <taxon>Pseudomonadota</taxon>
        <taxon>Alphaproteobacteria</taxon>
        <taxon>Hyphomicrobiales</taxon>
        <taxon>Chelatococcaceae</taxon>
        <taxon>Chelatococcus</taxon>
    </lineage>
</organism>
<name>A0A2V3U1J6_9HYPH</name>
<dbReference type="Gene3D" id="3.40.50.880">
    <property type="match status" value="1"/>
</dbReference>
<dbReference type="Pfam" id="PF01656">
    <property type="entry name" value="CbiA"/>
    <property type="match status" value="1"/>
</dbReference>
<evidence type="ECO:0000256" key="1">
    <source>
        <dbReference type="ARBA" id="ARBA00001946"/>
    </source>
</evidence>
<keyword evidence="7 9" id="KW-0460">Magnesium</keyword>
<dbReference type="UniPathway" id="UPA00148">
    <property type="reaction ID" value="UER00220"/>
</dbReference>
<dbReference type="InterPro" id="IPR027417">
    <property type="entry name" value="P-loop_NTPase"/>
</dbReference>
<evidence type="ECO:0000256" key="2">
    <source>
        <dbReference type="ARBA" id="ARBA00006205"/>
    </source>
</evidence>
<dbReference type="Pfam" id="PF07685">
    <property type="entry name" value="GATase_3"/>
    <property type="match status" value="1"/>
</dbReference>
<keyword evidence="5 9" id="KW-0547">Nucleotide-binding</keyword>
<evidence type="ECO:0000256" key="8">
    <source>
        <dbReference type="ARBA" id="ARBA00022962"/>
    </source>
</evidence>
<keyword evidence="8 9" id="KW-0315">Glutamine amidotransferase</keyword>
<dbReference type="SUPFAM" id="SSF52317">
    <property type="entry name" value="Class I glutamine amidotransferase-like"/>
    <property type="match status" value="1"/>
</dbReference>
<dbReference type="NCBIfam" id="NF002204">
    <property type="entry name" value="PRK01077.1"/>
    <property type="match status" value="1"/>
</dbReference>
<keyword evidence="13" id="KW-1185">Reference proteome</keyword>
<accession>A0A2V3U1J6</accession>
<evidence type="ECO:0000256" key="4">
    <source>
        <dbReference type="ARBA" id="ARBA00022598"/>
    </source>
</evidence>
<dbReference type="PROSITE" id="PS51274">
    <property type="entry name" value="GATASE_COBBQ"/>
    <property type="match status" value="1"/>
</dbReference>
<keyword evidence="4 9" id="KW-0436">Ligase</keyword>
<comment type="similarity">
    <text evidence="2">Belongs to the CobB/CobQ family. CobQ subfamily.</text>
</comment>
<dbReference type="EMBL" id="QJJK01000009">
    <property type="protein sequence ID" value="PXW55662.1"/>
    <property type="molecule type" value="Genomic_DNA"/>
</dbReference>
<dbReference type="HAMAP" id="MF_00027">
    <property type="entry name" value="CobB_CbiA"/>
    <property type="match status" value="1"/>
</dbReference>
<dbReference type="NCBIfam" id="TIGR00379">
    <property type="entry name" value="cobB"/>
    <property type="match status" value="1"/>
</dbReference>
<comment type="miscellaneous">
    <text evidence="9">The a and c carboxylates of hydrogenobyrinate are activated for nucleophilic attack via formation of a phosphorylated intermediate by ATP. CobB catalyzes first the amidation of the c-carboxylate, and then that of the a-carboxylate.</text>
</comment>